<evidence type="ECO:0000313" key="3">
    <source>
        <dbReference type="Proteomes" id="UP001273935"/>
    </source>
</evidence>
<evidence type="ECO:0000256" key="1">
    <source>
        <dbReference type="SAM" id="Phobius"/>
    </source>
</evidence>
<keyword evidence="1" id="KW-1133">Transmembrane helix</keyword>
<proteinExistence type="predicted"/>
<accession>A0ABU3XPZ3</accession>
<keyword evidence="3" id="KW-1185">Reference proteome</keyword>
<reference evidence="2 3" key="1">
    <citation type="submission" date="2023-10" db="EMBL/GenBank/DDBJ databases">
        <title>Pseudomonas otitidis isolated from a paediatric patient with cystic fibrosis in Chile.</title>
        <authorList>
            <person name="Amsteins-Romero L."/>
            <person name="Opazo-Capurro A."/>
            <person name="Matus-Kohler M."/>
            <person name="Gonzalez-Rocha G."/>
        </authorList>
    </citation>
    <scope>NUCLEOTIDE SEQUENCE [LARGE SCALE GENOMIC DNA]</scope>
    <source>
        <strain evidence="2 3">P-714</strain>
    </source>
</reference>
<comment type="caution">
    <text evidence="2">The sequence shown here is derived from an EMBL/GenBank/DDBJ whole genome shotgun (WGS) entry which is preliminary data.</text>
</comment>
<feature type="transmembrane region" description="Helical" evidence="1">
    <location>
        <begin position="6"/>
        <end position="29"/>
    </location>
</feature>
<gene>
    <name evidence="2" type="ORF">R0G64_11215</name>
</gene>
<keyword evidence="1" id="KW-0472">Membrane</keyword>
<evidence type="ECO:0000313" key="2">
    <source>
        <dbReference type="EMBL" id="MDV3439995.1"/>
    </source>
</evidence>
<name>A0ABU3XPZ3_9GAMM</name>
<feature type="non-terminal residue" evidence="2">
    <location>
        <position position="67"/>
    </location>
</feature>
<dbReference type="Proteomes" id="UP001273935">
    <property type="component" value="Unassembled WGS sequence"/>
</dbReference>
<dbReference type="EMBL" id="JAWJUL010000034">
    <property type="protein sequence ID" value="MDV3439995.1"/>
    <property type="molecule type" value="Genomic_DNA"/>
</dbReference>
<keyword evidence="1" id="KW-0812">Transmembrane</keyword>
<sequence>MDLFLITALSFPTVVFSFLLLIAVIYWTVVAFGLLEVDLLDVEADSLLEGHGNAEGLAGLLSKLKLN</sequence>
<protein>
    <submittedName>
        <fullName evidence="2">Uncharacterized protein</fullName>
    </submittedName>
</protein>
<organism evidence="2 3">
    <name type="scientific">Metapseudomonas otitidis</name>
    <dbReference type="NCBI Taxonomy" id="319939"/>
    <lineage>
        <taxon>Bacteria</taxon>
        <taxon>Pseudomonadati</taxon>
        <taxon>Pseudomonadota</taxon>
        <taxon>Gammaproteobacteria</taxon>
        <taxon>Pseudomonadales</taxon>
        <taxon>Pseudomonadaceae</taxon>
        <taxon>Metapseudomonas</taxon>
    </lineage>
</organism>